<dbReference type="InterPro" id="IPR036624">
    <property type="entry name" value="Hcp1-lik_sf"/>
</dbReference>
<dbReference type="Gene3D" id="2.30.110.20">
    <property type="entry name" value="Hcp1-like"/>
    <property type="match status" value="1"/>
</dbReference>
<keyword evidence="2" id="KW-1185">Reference proteome</keyword>
<protein>
    <submittedName>
        <fullName evidence="1">Type VI secretion system tube protein Hcp</fullName>
    </submittedName>
</protein>
<organism evidence="1 2">
    <name type="scientific">Rahnella contaminans</name>
    <dbReference type="NCBI Taxonomy" id="2703882"/>
    <lineage>
        <taxon>Bacteria</taxon>
        <taxon>Pseudomonadati</taxon>
        <taxon>Pseudomonadota</taxon>
        <taxon>Gammaproteobacteria</taxon>
        <taxon>Enterobacterales</taxon>
        <taxon>Yersiniaceae</taxon>
        <taxon>Rahnella</taxon>
    </lineage>
</organism>
<dbReference type="AlphaFoldDB" id="A0A6M2B194"/>
<comment type="caution">
    <text evidence="1">The sequence shown here is derived from an EMBL/GenBank/DDBJ whole genome shotgun (WGS) entry which is preliminary data.</text>
</comment>
<dbReference type="InterPro" id="IPR052947">
    <property type="entry name" value="T6SS_Hcp1_domain"/>
</dbReference>
<dbReference type="Proteomes" id="UP000476696">
    <property type="component" value="Unassembled WGS sequence"/>
</dbReference>
<reference evidence="1 2" key="2">
    <citation type="submission" date="2020-03" db="EMBL/GenBank/DDBJ databases">
        <title>Rahnella aceri sp. nov., isoated from traditional Jeju Makgeolli.</title>
        <authorList>
            <person name="Kim I.S."/>
            <person name="Jeon D."/>
        </authorList>
    </citation>
    <scope>NUCLEOTIDE SEQUENCE [LARGE SCALE GENOMIC DNA]</scope>
    <source>
        <strain evidence="1 2">Lac-M11</strain>
    </source>
</reference>
<dbReference type="InterPro" id="IPR008514">
    <property type="entry name" value="T6SS_Hcp"/>
</dbReference>
<dbReference type="RefSeq" id="WP_165057672.1">
    <property type="nucleotide sequence ID" value="NZ_JAADJS010000001.1"/>
</dbReference>
<name>A0A6M2B194_9GAMM</name>
<dbReference type="EMBL" id="JAADJS010000001">
    <property type="protein sequence ID" value="NGX86227.1"/>
    <property type="molecule type" value="Genomic_DNA"/>
</dbReference>
<dbReference type="NCBIfam" id="TIGR03344">
    <property type="entry name" value="VI_effect_Hcp1"/>
    <property type="match status" value="1"/>
</dbReference>
<proteinExistence type="predicted"/>
<gene>
    <name evidence="1" type="primary">hcp</name>
    <name evidence="1" type="ORF">GW579_03885</name>
</gene>
<dbReference type="SUPFAM" id="SSF141452">
    <property type="entry name" value="Hcp1-like"/>
    <property type="match status" value="1"/>
</dbReference>
<dbReference type="Pfam" id="PF05638">
    <property type="entry name" value="T6SS_HCP"/>
    <property type="match status" value="1"/>
</dbReference>
<evidence type="ECO:0000313" key="2">
    <source>
        <dbReference type="Proteomes" id="UP000476696"/>
    </source>
</evidence>
<accession>A0A6M2B194</accession>
<dbReference type="PANTHER" id="PTHR34319:SF6">
    <property type="entry name" value="MAJOR EXPORTED PROTEIN"/>
    <property type="match status" value="1"/>
</dbReference>
<evidence type="ECO:0000313" key="1">
    <source>
        <dbReference type="EMBL" id="NGX86227.1"/>
    </source>
</evidence>
<reference evidence="1 2" key="1">
    <citation type="submission" date="2020-01" db="EMBL/GenBank/DDBJ databases">
        <authorList>
            <person name="Lee S.D."/>
        </authorList>
    </citation>
    <scope>NUCLEOTIDE SEQUENCE [LARGE SCALE GENOMIC DNA]</scope>
    <source>
        <strain evidence="1 2">Lac-M11</strain>
    </source>
</reference>
<dbReference type="PANTHER" id="PTHR34319">
    <property type="entry name" value="MAJOR EXPORTED PROTEIN"/>
    <property type="match status" value="1"/>
</dbReference>
<sequence length="163" mass="18520">MPIPAYLFLTDENGVAIKGGVKVLGREGSIELLSFNHGVSVLFDGNRGRLTGGRKHHAMMLEKEFDCSSPYLFRAVCNNIKLKSAIIKWYQINDAGQEQEFYNMTMEDVVVTNINPKLPHVKHSDQDKFTPCETFGIAYEKITWKFIEGNIQFTDGWSWGHFG</sequence>